<accession>A0ABP0LAZ3</accession>
<evidence type="ECO:0000313" key="2">
    <source>
        <dbReference type="EMBL" id="CAK9036327.1"/>
    </source>
</evidence>
<sequence>MASPPESPEDEELALFLQRNALADVVEVVEENEKKEVEEEKEVVGKEEEVVGKEIEEGEKDVKEEAKLDVKLEVKEEVEDEWQDWQDWWAEADDGQEEIDERSKDEIPSPKTPVEADEDQVWKSMGLNKPPQPPQRRTRGHRATKRHNSNQRQNERNLAKKLMNQRHGASRWNASWWASSSSSWRGWSSSSWHSWPEQSWRWSGDQDGWGGSSGSTTRLLEKALDKIPDAR</sequence>
<feature type="region of interest" description="Disordered" evidence="1">
    <location>
        <begin position="181"/>
        <end position="231"/>
    </location>
</feature>
<keyword evidence="3" id="KW-1185">Reference proteome</keyword>
<dbReference type="Proteomes" id="UP001642484">
    <property type="component" value="Unassembled WGS sequence"/>
</dbReference>
<evidence type="ECO:0000313" key="3">
    <source>
        <dbReference type="Proteomes" id="UP001642484"/>
    </source>
</evidence>
<dbReference type="EMBL" id="CAXAMN010011819">
    <property type="protein sequence ID" value="CAK9036327.1"/>
    <property type="molecule type" value="Genomic_DNA"/>
</dbReference>
<feature type="compositionally biased region" description="Low complexity" evidence="1">
    <location>
        <begin position="181"/>
        <end position="206"/>
    </location>
</feature>
<proteinExistence type="predicted"/>
<gene>
    <name evidence="2" type="ORF">CCMP2556_LOCUS20241</name>
</gene>
<feature type="region of interest" description="Disordered" evidence="1">
    <location>
        <begin position="88"/>
        <end position="169"/>
    </location>
</feature>
<comment type="caution">
    <text evidence="2">The sequence shown here is derived from an EMBL/GenBank/DDBJ whole genome shotgun (WGS) entry which is preliminary data.</text>
</comment>
<name>A0ABP0LAZ3_9DINO</name>
<feature type="compositionally biased region" description="Basic and acidic residues" evidence="1">
    <location>
        <begin position="219"/>
        <end position="231"/>
    </location>
</feature>
<feature type="compositionally biased region" description="Acidic residues" evidence="1">
    <location>
        <begin position="88"/>
        <end position="100"/>
    </location>
</feature>
<reference evidence="2 3" key="1">
    <citation type="submission" date="2024-02" db="EMBL/GenBank/DDBJ databases">
        <authorList>
            <person name="Chen Y."/>
            <person name="Shah S."/>
            <person name="Dougan E. K."/>
            <person name="Thang M."/>
            <person name="Chan C."/>
        </authorList>
    </citation>
    <scope>NUCLEOTIDE SEQUENCE [LARGE SCALE GENOMIC DNA]</scope>
</reference>
<feature type="non-terminal residue" evidence="2">
    <location>
        <position position="231"/>
    </location>
</feature>
<feature type="compositionally biased region" description="Basic residues" evidence="1">
    <location>
        <begin position="136"/>
        <end position="149"/>
    </location>
</feature>
<organism evidence="2 3">
    <name type="scientific">Durusdinium trenchii</name>
    <dbReference type="NCBI Taxonomy" id="1381693"/>
    <lineage>
        <taxon>Eukaryota</taxon>
        <taxon>Sar</taxon>
        <taxon>Alveolata</taxon>
        <taxon>Dinophyceae</taxon>
        <taxon>Suessiales</taxon>
        <taxon>Symbiodiniaceae</taxon>
        <taxon>Durusdinium</taxon>
    </lineage>
</organism>
<evidence type="ECO:0000256" key="1">
    <source>
        <dbReference type="SAM" id="MobiDB-lite"/>
    </source>
</evidence>
<protein>
    <submittedName>
        <fullName evidence="2">Uncharacterized protein</fullName>
    </submittedName>
</protein>